<accession>A0AA86QKG1</accession>
<keyword evidence="3" id="KW-1185">Reference proteome</keyword>
<evidence type="ECO:0000313" key="3">
    <source>
        <dbReference type="Proteomes" id="UP001642409"/>
    </source>
</evidence>
<sequence length="115" mass="13320">MDLPFILFNISTTFQFYNRNNTELTGSTTYRARIIPYKVVLFTSDKLNLALQHNTYSIFKFKISRQNPLTSDTIVQTQSNQQSVNLILQIPETLQSLEQCFNLFILPGSKHIESQ</sequence>
<reference evidence="2 3" key="2">
    <citation type="submission" date="2024-07" db="EMBL/GenBank/DDBJ databases">
        <authorList>
            <person name="Akdeniz Z."/>
        </authorList>
    </citation>
    <scope>NUCLEOTIDE SEQUENCE [LARGE SCALE GENOMIC DNA]</scope>
</reference>
<comment type="caution">
    <text evidence="1">The sequence shown here is derived from an EMBL/GenBank/DDBJ whole genome shotgun (WGS) entry which is preliminary data.</text>
</comment>
<evidence type="ECO:0000313" key="1">
    <source>
        <dbReference type="EMBL" id="CAI9958117.1"/>
    </source>
</evidence>
<gene>
    <name evidence="1" type="ORF">HINF_LOCUS45762</name>
    <name evidence="2" type="ORF">HINF_LOCUS59745</name>
</gene>
<dbReference type="EMBL" id="CAXDID020000344">
    <property type="protein sequence ID" value="CAL6080179.1"/>
    <property type="molecule type" value="Genomic_DNA"/>
</dbReference>
<evidence type="ECO:0000313" key="2">
    <source>
        <dbReference type="EMBL" id="CAL6080179.1"/>
    </source>
</evidence>
<dbReference type="AlphaFoldDB" id="A0AA86QKG1"/>
<dbReference type="EMBL" id="CATOUU010000901">
    <property type="protein sequence ID" value="CAI9958117.1"/>
    <property type="molecule type" value="Genomic_DNA"/>
</dbReference>
<organism evidence="1">
    <name type="scientific">Hexamita inflata</name>
    <dbReference type="NCBI Taxonomy" id="28002"/>
    <lineage>
        <taxon>Eukaryota</taxon>
        <taxon>Metamonada</taxon>
        <taxon>Diplomonadida</taxon>
        <taxon>Hexamitidae</taxon>
        <taxon>Hexamitinae</taxon>
        <taxon>Hexamita</taxon>
    </lineage>
</organism>
<protein>
    <submittedName>
        <fullName evidence="2">Hypothetical_protein</fullName>
    </submittedName>
</protein>
<reference evidence="1" key="1">
    <citation type="submission" date="2023-06" db="EMBL/GenBank/DDBJ databases">
        <authorList>
            <person name="Kurt Z."/>
        </authorList>
    </citation>
    <scope>NUCLEOTIDE SEQUENCE</scope>
</reference>
<name>A0AA86QKG1_9EUKA</name>
<proteinExistence type="predicted"/>
<dbReference type="Proteomes" id="UP001642409">
    <property type="component" value="Unassembled WGS sequence"/>
</dbReference>